<dbReference type="RefSeq" id="WP_050666136.1">
    <property type="nucleotide sequence ID" value="NZ_CDDB01000041.1"/>
</dbReference>
<evidence type="ECO:0000313" key="2">
    <source>
        <dbReference type="EMBL" id="MBZ6067874.1"/>
    </source>
</evidence>
<dbReference type="Proteomes" id="UP000774958">
    <property type="component" value="Unassembled WGS sequence"/>
</dbReference>
<sequence length="244" mass="27822">MQVARSERQIVSPSSWCELPLGDWIASEVQSRLDLWCPHLFGYHLLKIGALSAELSCRCSTIRHQAAVAPLGRDLAMQGEPTQLPVRCGSVDACLLAHTLDFSQDPHEVLREVERVLTPDGWIILSGYNPMSLLGVGKMLPWFRRQLPWSARMFTPGRVTDWLQLLGFEVMFEERFGYSWMGRKSSVGWWRESLGHDYCRAFSSVYVIAARKRRIPLQPVQKRWNLPRTLTTPGMARVAEGQGR</sequence>
<proteinExistence type="predicted"/>
<dbReference type="CDD" id="cd02440">
    <property type="entry name" value="AdoMet_MTases"/>
    <property type="match status" value="1"/>
</dbReference>
<gene>
    <name evidence="2" type="ORF">LA374_16910</name>
</gene>
<keyword evidence="2" id="KW-0808">Transferase</keyword>
<dbReference type="EMBL" id="JAIRBT010000028">
    <property type="protein sequence ID" value="MBZ6067874.1"/>
    <property type="molecule type" value="Genomic_DNA"/>
</dbReference>
<keyword evidence="3" id="KW-1185">Reference proteome</keyword>
<keyword evidence="2" id="KW-0489">Methyltransferase</keyword>
<dbReference type="Pfam" id="PF08241">
    <property type="entry name" value="Methyltransf_11"/>
    <property type="match status" value="1"/>
</dbReference>
<protein>
    <submittedName>
        <fullName evidence="2">Class I SAM-dependent methyltransferase</fullName>
    </submittedName>
</protein>
<dbReference type="SUPFAM" id="SSF53335">
    <property type="entry name" value="S-adenosyl-L-methionine-dependent methyltransferases"/>
    <property type="match status" value="1"/>
</dbReference>
<dbReference type="PANTHER" id="PTHR43036:SF2">
    <property type="entry name" value="OS04G0481300 PROTEIN"/>
    <property type="match status" value="1"/>
</dbReference>
<dbReference type="PANTHER" id="PTHR43036">
    <property type="entry name" value="OSJNBB0011N17.9 PROTEIN"/>
    <property type="match status" value="1"/>
</dbReference>
<comment type="caution">
    <text evidence="2">The sequence shown here is derived from an EMBL/GenBank/DDBJ whole genome shotgun (WGS) entry which is preliminary data.</text>
</comment>
<evidence type="ECO:0000313" key="3">
    <source>
        <dbReference type="Proteomes" id="UP000774958"/>
    </source>
</evidence>
<dbReference type="GO" id="GO:0032259">
    <property type="term" value="P:methylation"/>
    <property type="evidence" value="ECO:0007669"/>
    <property type="project" value="UniProtKB-KW"/>
</dbReference>
<dbReference type="InterPro" id="IPR013216">
    <property type="entry name" value="Methyltransf_11"/>
</dbReference>
<accession>A0ABS7VG79</accession>
<dbReference type="GO" id="GO:0008168">
    <property type="term" value="F:methyltransferase activity"/>
    <property type="evidence" value="ECO:0007669"/>
    <property type="project" value="UniProtKB-KW"/>
</dbReference>
<reference evidence="2 3" key="1">
    <citation type="submission" date="2021-09" db="EMBL/GenBank/DDBJ databases">
        <title>Aeromonas schubertii isolated from Asian sea bass.</title>
        <authorList>
            <person name="Pinpimai K."/>
        </authorList>
    </citation>
    <scope>NUCLEOTIDE SEQUENCE [LARGE SCALE GENOMIC DNA]</scope>
    <source>
        <strain evidence="2 3">CHULA2021a</strain>
    </source>
</reference>
<dbReference type="InterPro" id="IPR029063">
    <property type="entry name" value="SAM-dependent_MTases_sf"/>
</dbReference>
<organism evidence="2 3">
    <name type="scientific">Aeromonas schubertii</name>
    <dbReference type="NCBI Taxonomy" id="652"/>
    <lineage>
        <taxon>Bacteria</taxon>
        <taxon>Pseudomonadati</taxon>
        <taxon>Pseudomonadota</taxon>
        <taxon>Gammaproteobacteria</taxon>
        <taxon>Aeromonadales</taxon>
        <taxon>Aeromonadaceae</taxon>
        <taxon>Aeromonas</taxon>
    </lineage>
</organism>
<feature type="domain" description="Methyltransferase type 11" evidence="1">
    <location>
        <begin position="77"/>
        <end position="125"/>
    </location>
</feature>
<name>A0ABS7VG79_9GAMM</name>
<evidence type="ECO:0000259" key="1">
    <source>
        <dbReference type="Pfam" id="PF08241"/>
    </source>
</evidence>
<dbReference type="Gene3D" id="3.40.50.150">
    <property type="entry name" value="Vaccinia Virus protein VP39"/>
    <property type="match status" value="1"/>
</dbReference>